<dbReference type="GeneID" id="54283453"/>
<evidence type="ECO:0000313" key="3">
    <source>
        <dbReference type="Proteomes" id="UP000799778"/>
    </source>
</evidence>
<dbReference type="RefSeq" id="XP_033382299.1">
    <property type="nucleotide sequence ID" value="XM_033526056.1"/>
</dbReference>
<dbReference type="AlphaFoldDB" id="A0A6A5XMJ0"/>
<dbReference type="Proteomes" id="UP000799778">
    <property type="component" value="Unassembled WGS sequence"/>
</dbReference>
<keyword evidence="1" id="KW-0472">Membrane</keyword>
<sequence>MRGCLRCRGCISIKCIVSIFFILAALTTTFFFTYIVFPIRRAYWLERSYQNALSRVEMDEFLFSGLDLLEKSERRPRGLIQDVPQLFYWDHPFNHIYSGSLTKYLTYDDLLSLNFDGTGDEPGAEYWIYFGGTAPLTPSDKTHIQNLQQENTQLPIHKLHDVPNPTNRNTSTFTHPYITHSCLDDPSVCTTYNTAFNAIAARWHSTLSPDDYDPFLPLDPGSSTSPSITTPAKLRYVNCDVSPLMCSTLWGIGGDPTMLLHVKQGTQCEAMLQVYRCPTTWSFIGLPIDIAPWTRRVRIPLDRGGSVVVPAFPTAEEQLWAMVSQWGAEDGMVYAGEAEREAGEVVRNVRVEIELPKEKEVDDYGEEEEGEVREWPEYSEFLGIVTWGALRERLDNPFRRPEWPFEYRVRCYVESWLDGWLRWWDGEEAVGVAVRGCGEIDEEAEKEKADQIAVRNVGLRMKRWADGADQDVVRKFLGVGEDVDLCDLVDGGMYDVDDEEFFDDEYSFAFANATRPSWRVRDTDYP</sequence>
<gene>
    <name evidence="2" type="ORF">BU24DRAFT_411651</name>
</gene>
<name>A0A6A5XMJ0_9PLEO</name>
<dbReference type="EMBL" id="ML978071">
    <property type="protein sequence ID" value="KAF2013960.1"/>
    <property type="molecule type" value="Genomic_DNA"/>
</dbReference>
<keyword evidence="3" id="KW-1185">Reference proteome</keyword>
<feature type="transmembrane region" description="Helical" evidence="1">
    <location>
        <begin position="12"/>
        <end position="37"/>
    </location>
</feature>
<organism evidence="2 3">
    <name type="scientific">Aaosphaeria arxii CBS 175.79</name>
    <dbReference type="NCBI Taxonomy" id="1450172"/>
    <lineage>
        <taxon>Eukaryota</taxon>
        <taxon>Fungi</taxon>
        <taxon>Dikarya</taxon>
        <taxon>Ascomycota</taxon>
        <taxon>Pezizomycotina</taxon>
        <taxon>Dothideomycetes</taxon>
        <taxon>Pleosporomycetidae</taxon>
        <taxon>Pleosporales</taxon>
        <taxon>Pleosporales incertae sedis</taxon>
        <taxon>Aaosphaeria</taxon>
    </lineage>
</organism>
<keyword evidence="1" id="KW-0812">Transmembrane</keyword>
<keyword evidence="1" id="KW-1133">Transmembrane helix</keyword>
<protein>
    <submittedName>
        <fullName evidence="2">Uncharacterized protein</fullName>
    </submittedName>
</protein>
<evidence type="ECO:0000313" key="2">
    <source>
        <dbReference type="EMBL" id="KAF2013960.1"/>
    </source>
</evidence>
<proteinExistence type="predicted"/>
<reference evidence="2" key="1">
    <citation type="journal article" date="2020" name="Stud. Mycol.">
        <title>101 Dothideomycetes genomes: a test case for predicting lifestyles and emergence of pathogens.</title>
        <authorList>
            <person name="Haridas S."/>
            <person name="Albert R."/>
            <person name="Binder M."/>
            <person name="Bloem J."/>
            <person name="Labutti K."/>
            <person name="Salamov A."/>
            <person name="Andreopoulos B."/>
            <person name="Baker S."/>
            <person name="Barry K."/>
            <person name="Bills G."/>
            <person name="Bluhm B."/>
            <person name="Cannon C."/>
            <person name="Castanera R."/>
            <person name="Culley D."/>
            <person name="Daum C."/>
            <person name="Ezra D."/>
            <person name="Gonzalez J."/>
            <person name="Henrissat B."/>
            <person name="Kuo A."/>
            <person name="Liang C."/>
            <person name="Lipzen A."/>
            <person name="Lutzoni F."/>
            <person name="Magnuson J."/>
            <person name="Mondo S."/>
            <person name="Nolan M."/>
            <person name="Ohm R."/>
            <person name="Pangilinan J."/>
            <person name="Park H.-J."/>
            <person name="Ramirez L."/>
            <person name="Alfaro M."/>
            <person name="Sun H."/>
            <person name="Tritt A."/>
            <person name="Yoshinaga Y."/>
            <person name="Zwiers L.-H."/>
            <person name="Turgeon B."/>
            <person name="Goodwin S."/>
            <person name="Spatafora J."/>
            <person name="Crous P."/>
            <person name="Grigoriev I."/>
        </authorList>
    </citation>
    <scope>NUCLEOTIDE SEQUENCE</scope>
    <source>
        <strain evidence="2">CBS 175.79</strain>
    </source>
</reference>
<dbReference type="OrthoDB" id="3778429at2759"/>
<evidence type="ECO:0000256" key="1">
    <source>
        <dbReference type="SAM" id="Phobius"/>
    </source>
</evidence>
<accession>A0A6A5XMJ0</accession>